<evidence type="ECO:0000313" key="5">
    <source>
        <dbReference type="EMBL" id="QOI15185.1"/>
    </source>
</evidence>
<dbReference type="EMBL" id="MW049314">
    <property type="protein sequence ID" value="QOI15016.1"/>
    <property type="molecule type" value="Genomic_DNA"/>
</dbReference>
<sequence length="83" mass="9094">MSSNTFMILCLISTILIQDLSAMHLPYHTSSPAPNQTGTAADQSMQHNKHPNKTEDEIRDFSENSSASGELHINPIAIPIYAV</sequence>
<feature type="compositionally biased region" description="Basic and acidic residues" evidence="1">
    <location>
        <begin position="52"/>
        <end position="62"/>
    </location>
</feature>
<feature type="compositionally biased region" description="Polar residues" evidence="1">
    <location>
        <begin position="28"/>
        <end position="46"/>
    </location>
</feature>
<reference evidence="2" key="1">
    <citation type="submission" date="2020-09" db="EMBL/GenBank/DDBJ databases">
        <title>Exploring the relationship between human herpesvirus 6 telomeric integration and excision and transmission in populations.</title>
        <authorList>
            <person name="Wood M.L."/>
            <person name="Veal C.D."/>
            <person name="Neumann R."/>
            <person name="Nichols J."/>
            <person name="Suarez N.M."/>
            <person name="Parker A."/>
            <person name="Batini C."/>
            <person name="Codd V."/>
            <person name="Flamand L."/>
            <person name="Davison A.J."/>
            <person name="Royle N.J."/>
        </authorList>
    </citation>
    <scope>NUCLEOTIDE SEQUENCE</scope>
    <source>
        <strain evidence="2">HHV6A_103091</strain>
        <strain evidence="3">HHV6A_107040</strain>
        <strain evidence="4">HHV6A_303035</strain>
        <strain evidence="5">HHV6A_303046</strain>
        <strain evidence="6">HHV6A_506035</strain>
        <strain evidence="7">HHV6A_HGDP00628</strain>
        <strain evidence="8">HHV6A_LF1A</strain>
        <strain evidence="9">HHV6A_LF2A</strain>
        <strain evidence="10">HHV6A_LF3A</strain>
        <strain evidence="11">HHV6A_LF5A</strain>
    </source>
</reference>
<evidence type="ECO:0000313" key="3">
    <source>
        <dbReference type="EMBL" id="QOI15016.1"/>
    </source>
</evidence>
<dbReference type="EMBL" id="MW049319">
    <property type="protein sequence ID" value="QOI15445.1"/>
    <property type="molecule type" value="Genomic_DNA"/>
</dbReference>
<dbReference type="EMBL" id="MW049322">
    <property type="protein sequence ID" value="QOI15707.1"/>
    <property type="molecule type" value="Genomic_DNA"/>
</dbReference>
<dbReference type="EMBL" id="MW049316">
    <property type="protein sequence ID" value="QOI15185.1"/>
    <property type="molecule type" value="Genomic_DNA"/>
</dbReference>
<evidence type="ECO:0000313" key="9">
    <source>
        <dbReference type="EMBL" id="QOI15533.1"/>
    </source>
</evidence>
<name>A0A8E4LEM7_9BETA</name>
<proteinExistence type="predicted"/>
<dbReference type="EMBL" id="MW049317">
    <property type="protein sequence ID" value="QOI15273.1"/>
    <property type="molecule type" value="Genomic_DNA"/>
</dbReference>
<dbReference type="EMBL" id="MW049313">
    <property type="protein sequence ID" value="QOI14932.1"/>
    <property type="molecule type" value="Genomic_DNA"/>
</dbReference>
<accession>A0A8E4LEM7</accession>
<feature type="region of interest" description="Disordered" evidence="1">
    <location>
        <begin position="27"/>
        <end position="66"/>
    </location>
</feature>
<dbReference type="EMBL" id="MW049321">
    <property type="protein sequence ID" value="QOI15621.1"/>
    <property type="molecule type" value="Genomic_DNA"/>
</dbReference>
<evidence type="ECO:0000313" key="8">
    <source>
        <dbReference type="EMBL" id="QOI15445.1"/>
    </source>
</evidence>
<dbReference type="EMBL" id="MW049318">
    <property type="protein sequence ID" value="QOI15361.1"/>
    <property type="molecule type" value="Genomic_DNA"/>
</dbReference>
<gene>
    <name evidence="2" type="primary">U83A</name>
</gene>
<evidence type="ECO:0000313" key="7">
    <source>
        <dbReference type="EMBL" id="QOI15361.1"/>
    </source>
</evidence>
<protein>
    <submittedName>
        <fullName evidence="2">Protein U83A</fullName>
    </submittedName>
</protein>
<evidence type="ECO:0000313" key="10">
    <source>
        <dbReference type="EMBL" id="QOI15621.1"/>
    </source>
</evidence>
<evidence type="ECO:0000313" key="11">
    <source>
        <dbReference type="EMBL" id="QOI15707.1"/>
    </source>
</evidence>
<evidence type="ECO:0000313" key="4">
    <source>
        <dbReference type="EMBL" id="QOI15100.1"/>
    </source>
</evidence>
<dbReference type="EMBL" id="MW049320">
    <property type="protein sequence ID" value="QOI15533.1"/>
    <property type="molecule type" value="Genomic_DNA"/>
</dbReference>
<dbReference type="EMBL" id="MW049315">
    <property type="protein sequence ID" value="QOI15100.1"/>
    <property type="molecule type" value="Genomic_DNA"/>
</dbReference>
<evidence type="ECO:0000256" key="1">
    <source>
        <dbReference type="SAM" id="MobiDB-lite"/>
    </source>
</evidence>
<organism evidence="2">
    <name type="scientific">Human betaherpesvirus 6A</name>
    <dbReference type="NCBI Taxonomy" id="32603"/>
    <lineage>
        <taxon>Viruses</taxon>
        <taxon>Duplodnaviria</taxon>
        <taxon>Heunggongvirae</taxon>
        <taxon>Peploviricota</taxon>
        <taxon>Herviviricetes</taxon>
        <taxon>Herpesvirales</taxon>
        <taxon>Orthoherpesviridae</taxon>
        <taxon>Betaherpesvirinae</taxon>
        <taxon>Roseolovirus</taxon>
        <taxon>Roseolovirus humanbeta6a</taxon>
    </lineage>
</organism>
<evidence type="ECO:0000313" key="6">
    <source>
        <dbReference type="EMBL" id="QOI15273.1"/>
    </source>
</evidence>
<evidence type="ECO:0000313" key="2">
    <source>
        <dbReference type="EMBL" id="QOI14932.1"/>
    </source>
</evidence>